<accession>A0A0S8GED6</accession>
<name>A0A0S8GED6_UNCW3</name>
<dbReference type="Proteomes" id="UP000051096">
    <property type="component" value="Unassembled WGS sequence"/>
</dbReference>
<dbReference type="SUPFAM" id="SSF53448">
    <property type="entry name" value="Nucleotide-diphospho-sugar transferases"/>
    <property type="match status" value="1"/>
</dbReference>
<evidence type="ECO:0000313" key="1">
    <source>
        <dbReference type="EMBL" id="KPK69994.1"/>
    </source>
</evidence>
<organism evidence="1 2">
    <name type="scientific">candidate division WOR_3 bacterium SM23_60</name>
    <dbReference type="NCBI Taxonomy" id="1703780"/>
    <lineage>
        <taxon>Bacteria</taxon>
        <taxon>Bacteria division WOR-3</taxon>
    </lineage>
</organism>
<gene>
    <name evidence="1" type="ORF">AMJ87_09585</name>
</gene>
<dbReference type="InterPro" id="IPR029044">
    <property type="entry name" value="Nucleotide-diphossugar_trans"/>
</dbReference>
<sequence>MVVVVCCMIMVTANVDTTSESILFASVVLPSTSSQTDAVLLAASIRDHAGLFAHAPIWFFVPEYGEQLSTAVKDKLDSLNVKLVPLEIDKKVLRFPLGHYPLIAAAAESLAQGTTDFLVWLGTNTIVLQEPGAFILPDDRNFGYRPVHHTNIGSPYDAPLDPFWRLVYQWCEVPEERIFPMVTHVDGQTVRPYFNAGCLVTRPEKGLLTAWRNTFLAIYRHRSFQEFYEDDERYAIFMHQAVLSGIILRIFALDEMHELPCEYNYPLHLHDEDSTPNRPTTLEECVTVRHEGFYRDAAWADSIPVRAPLKQWLTRHLPSP</sequence>
<comment type="caution">
    <text evidence="1">The sequence shown here is derived from an EMBL/GenBank/DDBJ whole genome shotgun (WGS) entry which is preliminary data.</text>
</comment>
<proteinExistence type="predicted"/>
<dbReference type="AlphaFoldDB" id="A0A0S8GED6"/>
<dbReference type="EMBL" id="LJUO01000105">
    <property type="protein sequence ID" value="KPK69994.1"/>
    <property type="molecule type" value="Genomic_DNA"/>
</dbReference>
<reference evidence="1 2" key="1">
    <citation type="journal article" date="2015" name="Microbiome">
        <title>Genomic resolution of linkages in carbon, nitrogen, and sulfur cycling among widespread estuary sediment bacteria.</title>
        <authorList>
            <person name="Baker B.J."/>
            <person name="Lazar C.S."/>
            <person name="Teske A.P."/>
            <person name="Dick G.J."/>
        </authorList>
    </citation>
    <scope>NUCLEOTIDE SEQUENCE [LARGE SCALE GENOMIC DNA]</scope>
    <source>
        <strain evidence="1">SM23_60</strain>
    </source>
</reference>
<protein>
    <submittedName>
        <fullName evidence="1">Uncharacterized protein</fullName>
    </submittedName>
</protein>
<evidence type="ECO:0000313" key="2">
    <source>
        <dbReference type="Proteomes" id="UP000051096"/>
    </source>
</evidence>
<dbReference type="Gene3D" id="3.90.550.10">
    <property type="entry name" value="Spore Coat Polysaccharide Biosynthesis Protein SpsA, Chain A"/>
    <property type="match status" value="1"/>
</dbReference>